<feature type="transmembrane region" description="Helical" evidence="1">
    <location>
        <begin position="28"/>
        <end position="50"/>
    </location>
</feature>
<proteinExistence type="predicted"/>
<protein>
    <recommendedName>
        <fullName evidence="4">Apolipoprotein acyltransferase</fullName>
    </recommendedName>
</protein>
<keyword evidence="1" id="KW-0472">Membrane</keyword>
<evidence type="ECO:0000313" key="3">
    <source>
        <dbReference type="Proteomes" id="UP001219349"/>
    </source>
</evidence>
<name>A0ABY7SLA5_9RHOB</name>
<keyword evidence="1" id="KW-1133">Transmembrane helix</keyword>
<accession>A0ABY7SLA5</accession>
<evidence type="ECO:0000256" key="1">
    <source>
        <dbReference type="SAM" id="Phobius"/>
    </source>
</evidence>
<evidence type="ECO:0008006" key="4">
    <source>
        <dbReference type="Google" id="ProtNLM"/>
    </source>
</evidence>
<organism evidence="2 3">
    <name type="scientific">Paracoccus fistulariae</name>
    <dbReference type="NCBI Taxonomy" id="658446"/>
    <lineage>
        <taxon>Bacteria</taxon>
        <taxon>Pseudomonadati</taxon>
        <taxon>Pseudomonadota</taxon>
        <taxon>Alphaproteobacteria</taxon>
        <taxon>Rhodobacterales</taxon>
        <taxon>Paracoccaceae</taxon>
        <taxon>Paracoccus</taxon>
    </lineage>
</organism>
<keyword evidence="3" id="KW-1185">Reference proteome</keyword>
<dbReference type="Proteomes" id="UP001219349">
    <property type="component" value="Chromosome"/>
</dbReference>
<keyword evidence="1" id="KW-0812">Transmembrane</keyword>
<dbReference type="RefSeq" id="WP_271884780.1">
    <property type="nucleotide sequence ID" value="NZ_CP067136.1"/>
</dbReference>
<dbReference type="EMBL" id="CP067136">
    <property type="protein sequence ID" value="WCR07639.1"/>
    <property type="molecule type" value="Genomic_DNA"/>
</dbReference>
<evidence type="ECO:0000313" key="2">
    <source>
        <dbReference type="EMBL" id="WCR07639.1"/>
    </source>
</evidence>
<sequence length="55" mass="6069">MILIAALVIGAFLGWRRAGKVGGNRSDRIQYALVFALIFSVLGLFVTVLLDRMVF</sequence>
<reference evidence="2 3" key="1">
    <citation type="submission" date="2021-01" db="EMBL/GenBank/DDBJ databases">
        <title>Biogeographic distribution of Paracoccus.</title>
        <authorList>
            <person name="Hollensteiner J."/>
            <person name="Leineberger J."/>
            <person name="Brinkhoff T."/>
            <person name="Daniel R."/>
        </authorList>
    </citation>
    <scope>NUCLEOTIDE SEQUENCE [LARGE SCALE GENOMIC DNA]</scope>
    <source>
        <strain evidence="2 3">KCTC 22803</strain>
    </source>
</reference>
<gene>
    <name evidence="2" type="ORF">JHX87_01970</name>
</gene>